<reference evidence="2" key="1">
    <citation type="journal article" date="2019" name="Sci. Rep.">
        <title>Draft genome of Tanacetum cinerariifolium, the natural source of mosquito coil.</title>
        <authorList>
            <person name="Yamashiro T."/>
            <person name="Shiraishi A."/>
            <person name="Satake H."/>
            <person name="Nakayama K."/>
        </authorList>
    </citation>
    <scope>NUCLEOTIDE SEQUENCE</scope>
</reference>
<proteinExistence type="predicted"/>
<gene>
    <name evidence="2" type="ORF">Tci_062481</name>
</gene>
<protein>
    <submittedName>
        <fullName evidence="2">Ribonuclease H-like domain-containing protein</fullName>
    </submittedName>
</protein>
<evidence type="ECO:0000313" key="2">
    <source>
        <dbReference type="EMBL" id="GEU90503.1"/>
    </source>
</evidence>
<accession>A0A6L2NWE0</accession>
<evidence type="ECO:0000256" key="1">
    <source>
        <dbReference type="SAM" id="MobiDB-lite"/>
    </source>
</evidence>
<feature type="region of interest" description="Disordered" evidence="1">
    <location>
        <begin position="124"/>
        <end position="151"/>
    </location>
</feature>
<sequence length="151" mass="17257">MGTENFTQRQKEWDNSVNVITEQELASLRAQAKRLFGNEKVWFKMPRCIAWDKVDNSSAHGTSQVLPSFKVYTPPVTYPEEGEETIGILMEVEPFDQTKIENLGLNTCSHDLFLSSREFPRVDEPEPKPLPNFSSVDVNLGDKTRTTHRTI</sequence>
<dbReference type="AlphaFoldDB" id="A0A6L2NWE0"/>
<organism evidence="2">
    <name type="scientific">Tanacetum cinerariifolium</name>
    <name type="common">Dalmatian daisy</name>
    <name type="synonym">Chrysanthemum cinerariifolium</name>
    <dbReference type="NCBI Taxonomy" id="118510"/>
    <lineage>
        <taxon>Eukaryota</taxon>
        <taxon>Viridiplantae</taxon>
        <taxon>Streptophyta</taxon>
        <taxon>Embryophyta</taxon>
        <taxon>Tracheophyta</taxon>
        <taxon>Spermatophyta</taxon>
        <taxon>Magnoliopsida</taxon>
        <taxon>eudicotyledons</taxon>
        <taxon>Gunneridae</taxon>
        <taxon>Pentapetalae</taxon>
        <taxon>asterids</taxon>
        <taxon>campanulids</taxon>
        <taxon>Asterales</taxon>
        <taxon>Asteraceae</taxon>
        <taxon>Asteroideae</taxon>
        <taxon>Anthemideae</taxon>
        <taxon>Anthemidinae</taxon>
        <taxon>Tanacetum</taxon>
    </lineage>
</organism>
<comment type="caution">
    <text evidence="2">The sequence shown here is derived from an EMBL/GenBank/DDBJ whole genome shotgun (WGS) entry which is preliminary data.</text>
</comment>
<name>A0A6L2NWE0_TANCI</name>
<dbReference type="EMBL" id="BKCJ010010201">
    <property type="protein sequence ID" value="GEU90503.1"/>
    <property type="molecule type" value="Genomic_DNA"/>
</dbReference>